<dbReference type="InterPro" id="IPR012368">
    <property type="entry name" value="OxRdtase_Mopterin-bd_su_IorB"/>
</dbReference>
<evidence type="ECO:0000313" key="3">
    <source>
        <dbReference type="EMBL" id="MDF8334747.1"/>
    </source>
</evidence>
<comment type="caution">
    <text evidence="3">The sequence shown here is derived from an EMBL/GenBank/DDBJ whole genome shotgun (WGS) entry which is preliminary data.</text>
</comment>
<dbReference type="InterPro" id="IPR008274">
    <property type="entry name" value="AldOxase/xan_DH_MoCoBD1"/>
</dbReference>
<dbReference type="InterPro" id="IPR046867">
    <property type="entry name" value="AldOxase/xan_DH_MoCoBD2"/>
</dbReference>
<evidence type="ECO:0000313" key="4">
    <source>
        <dbReference type="Proteomes" id="UP001222770"/>
    </source>
</evidence>
<protein>
    <submittedName>
        <fullName evidence="3">Molybdopterin-dependent oxidoreductase</fullName>
    </submittedName>
</protein>
<gene>
    <name evidence="3" type="ORF">POM99_16175</name>
</gene>
<keyword evidence="4" id="KW-1185">Reference proteome</keyword>
<feature type="domain" description="Aldehyde oxidase/xanthine dehydrogenase a/b hammerhead" evidence="2">
    <location>
        <begin position="203"/>
        <end position="290"/>
    </location>
</feature>
<dbReference type="InterPro" id="IPR052516">
    <property type="entry name" value="N-heterocyclic_Hydroxylase"/>
</dbReference>
<accession>A0ABT6CLF9</accession>
<keyword evidence="1" id="KW-0732">Signal</keyword>
<dbReference type="Gene3D" id="3.90.1170.50">
    <property type="entry name" value="Aldehyde oxidase/xanthine dehydrogenase, a/b hammerhead"/>
    <property type="match status" value="1"/>
</dbReference>
<dbReference type="PIRSF" id="PIRSF036389">
    <property type="entry name" value="IOR_B"/>
    <property type="match status" value="1"/>
</dbReference>
<dbReference type="Pfam" id="PF02738">
    <property type="entry name" value="MoCoBD_1"/>
    <property type="match status" value="1"/>
</dbReference>
<reference evidence="3 4" key="1">
    <citation type="submission" date="2023-03" db="EMBL/GenBank/DDBJ databases">
        <title>Novosphingobium cyanobacteriorum sp. nov., isolated from a eutrophic reservoir during the Microcystis bloom period.</title>
        <authorList>
            <person name="Kang M."/>
            <person name="Le V."/>
            <person name="Ko S.-R."/>
            <person name="Lee S.-A."/>
            <person name="Ahn C.-Y."/>
        </authorList>
    </citation>
    <scope>NUCLEOTIDE SEQUENCE [LARGE SCALE GENOMIC DNA]</scope>
    <source>
        <strain evidence="3 4">HBC54</strain>
    </source>
</reference>
<dbReference type="InterPro" id="IPR006311">
    <property type="entry name" value="TAT_signal"/>
</dbReference>
<dbReference type="SUPFAM" id="SSF56003">
    <property type="entry name" value="Molybdenum cofactor-binding domain"/>
    <property type="match status" value="2"/>
</dbReference>
<evidence type="ECO:0000259" key="2">
    <source>
        <dbReference type="SMART" id="SM01008"/>
    </source>
</evidence>
<feature type="signal peptide" evidence="1">
    <location>
        <begin position="1"/>
        <end position="31"/>
    </location>
</feature>
<dbReference type="Proteomes" id="UP001222770">
    <property type="component" value="Unassembled WGS sequence"/>
</dbReference>
<dbReference type="PROSITE" id="PS51318">
    <property type="entry name" value="TAT"/>
    <property type="match status" value="1"/>
</dbReference>
<dbReference type="PANTHER" id="PTHR47495">
    <property type="entry name" value="ALDEHYDE DEHYDROGENASE"/>
    <property type="match status" value="1"/>
</dbReference>
<dbReference type="PANTHER" id="PTHR47495:SF1">
    <property type="entry name" value="BLL3820 PROTEIN"/>
    <property type="match status" value="1"/>
</dbReference>
<name>A0ABT6CLF9_9SPHN</name>
<dbReference type="InterPro" id="IPR037165">
    <property type="entry name" value="AldOxase/xan_DH_Mopterin-bd_sf"/>
</dbReference>
<dbReference type="EMBL" id="JAROCY010000016">
    <property type="protein sequence ID" value="MDF8334747.1"/>
    <property type="molecule type" value="Genomic_DNA"/>
</dbReference>
<feature type="chain" id="PRO_5046902152" evidence="1">
    <location>
        <begin position="32"/>
        <end position="732"/>
    </location>
</feature>
<proteinExistence type="predicted"/>
<dbReference type="Pfam" id="PF20256">
    <property type="entry name" value="MoCoBD_2"/>
    <property type="match status" value="2"/>
</dbReference>
<dbReference type="SMART" id="SM01008">
    <property type="entry name" value="Ald_Xan_dh_C"/>
    <property type="match status" value="1"/>
</dbReference>
<dbReference type="RefSeq" id="WP_277279522.1">
    <property type="nucleotide sequence ID" value="NZ_JAROCY010000016.1"/>
</dbReference>
<dbReference type="Gene3D" id="3.30.365.10">
    <property type="entry name" value="Aldehyde oxidase/xanthine dehydrogenase, molybdopterin binding domain"/>
    <property type="match status" value="4"/>
</dbReference>
<evidence type="ECO:0000256" key="1">
    <source>
        <dbReference type="SAM" id="SignalP"/>
    </source>
</evidence>
<dbReference type="InterPro" id="IPR000674">
    <property type="entry name" value="Ald_Oxase/Xan_DH_a/b"/>
</dbReference>
<organism evidence="3 4">
    <name type="scientific">Novosphingobium cyanobacteriorum</name>
    <dbReference type="NCBI Taxonomy" id="3024215"/>
    <lineage>
        <taxon>Bacteria</taxon>
        <taxon>Pseudomonadati</taxon>
        <taxon>Pseudomonadota</taxon>
        <taxon>Alphaproteobacteria</taxon>
        <taxon>Sphingomonadales</taxon>
        <taxon>Sphingomonadaceae</taxon>
        <taxon>Novosphingobium</taxon>
    </lineage>
</organism>
<sequence>MNAPTLSRRSFIAASLAGGATLTFEAQLAFAASPMLPEPVTLNAFIRVMADNSVVIGAKNPEIGQGVKVMLPMLIAEELDISWEQVRIEQTDADQAKYGPQVAGGSTATPMNWLPMRQAGAAARAMLVAAAARQWGVDAATLSTEAGRVLDKAGGRSATYAALARAAAAETAPDLAKVPLKDPAAFRIIGQSKKGVDVPKIVSGQPLFGIDTRLPGMVHAALVKCPAIGGTLAKVDDAAARAVPGVIAVVPISSGQCPAGKMDALAVVANSWWTAHKAREKLSVEWDTAAQDGFSTEGYARAAADLLPKAPAATIFKAGDADAALAGAAKVITADYSYPFLAHATLEPQNCTALWHADGKLEFWAPTQNPGNGRKDVAAMLGIAPEAMTIHMTRIGGGFGRRLMNDYMVLAAQVAKALPGKPVKLLFDRTDDLRNDYYRPAGWHRFTAGLDAQGQVVAFKDHFITFGADGKAIRAAELSSTEYPAPVLPNVHMGQSFLATNLTTGWLRAPSSNALAFVFQSFMDELAEAAGTDLPELMRRTLGPARELPTERQGLVFHTGRARAVIDAVTKLAGWTGKPSTTPGKANESKGRGFGFYFSHRGYFAEVADVTVADGAVKVDKVWIAGDIGSQIINPINAEHQSQGAAIEGLAQALVLQPIVQEQGRVTAENFGEFPLLRMDGKPGEIALEWVKSDFPPTGLGEPALPPVIPAVANAIYRATGKRLRSLPLNLG</sequence>